<dbReference type="Proteomes" id="UP000621856">
    <property type="component" value="Unassembled WGS sequence"/>
</dbReference>
<comment type="caution">
    <text evidence="2">The sequence shown here is derived from an EMBL/GenBank/DDBJ whole genome shotgun (WGS) entry which is preliminary data.</text>
</comment>
<sequence length="222" mass="23679">MNKLAVTLSAACMAVAGMVMPASAQMNSLGASSDASMIYDFSASNLLPILTANGYTYEVGTIMEREAVLAINGADRVILMPVVCGDGSRCLGLAMLAFFQGGLSLEGNNQYNNGFFFAHAEKWEEDTVIERYLITDYGYSVKTMGVDLAVFFDSVAKYRDFSSVSVEASFGDDASTDGKIGNALSATSGEGHDSLKNDIRRAAIDGFPQGWNDDGYTDLIGQ</sequence>
<protein>
    <submittedName>
        <fullName evidence="2">Uncharacterized protein</fullName>
    </submittedName>
</protein>
<reference evidence="2" key="3">
    <citation type="submission" date="2020-09" db="EMBL/GenBank/DDBJ databases">
        <authorList>
            <person name="Sun Q."/>
            <person name="Zhou Y."/>
        </authorList>
    </citation>
    <scope>NUCLEOTIDE SEQUENCE</scope>
    <source>
        <strain evidence="2">CGMCC 1.14984</strain>
    </source>
</reference>
<accession>A0A8J3EVD9</accession>
<name>A0A8J3EVD9_9PROT</name>
<dbReference type="EMBL" id="VCJR02000003">
    <property type="protein sequence ID" value="NHK29114.1"/>
    <property type="molecule type" value="Genomic_DNA"/>
</dbReference>
<evidence type="ECO:0000313" key="4">
    <source>
        <dbReference type="Proteomes" id="UP000621856"/>
    </source>
</evidence>
<dbReference type="Proteomes" id="UP000818603">
    <property type="component" value="Unassembled WGS sequence"/>
</dbReference>
<proteinExistence type="predicted"/>
<keyword evidence="5" id="KW-1185">Reference proteome</keyword>
<reference evidence="2" key="1">
    <citation type="journal article" date="2014" name="Int. J. Syst. Evol. Microbiol.">
        <title>Complete genome sequence of Corynebacterium casei LMG S-19264T (=DSM 44701T), isolated from a smear-ripened cheese.</title>
        <authorList>
            <consortium name="US DOE Joint Genome Institute (JGI-PGF)"/>
            <person name="Walter F."/>
            <person name="Albersmeier A."/>
            <person name="Kalinowski J."/>
            <person name="Ruckert C."/>
        </authorList>
    </citation>
    <scope>NUCLEOTIDE SEQUENCE</scope>
    <source>
        <strain evidence="2">CGMCC 1.14984</strain>
    </source>
</reference>
<dbReference type="AlphaFoldDB" id="A0A8J3EVD9"/>
<dbReference type="RefSeq" id="WP_155141816.1">
    <property type="nucleotide sequence ID" value="NZ_BMGZ01000003.1"/>
</dbReference>
<evidence type="ECO:0000313" key="2">
    <source>
        <dbReference type="EMBL" id="GGI00263.1"/>
    </source>
</evidence>
<organism evidence="2 4">
    <name type="scientific">Aquisalinus luteolus</name>
    <dbReference type="NCBI Taxonomy" id="1566827"/>
    <lineage>
        <taxon>Bacteria</taxon>
        <taxon>Pseudomonadati</taxon>
        <taxon>Pseudomonadota</taxon>
        <taxon>Alphaproteobacteria</taxon>
        <taxon>Parvularculales</taxon>
        <taxon>Parvularculaceae</taxon>
        <taxon>Aquisalinus</taxon>
    </lineage>
</organism>
<reference evidence="3 5" key="2">
    <citation type="submission" date="2020-02" db="EMBL/GenBank/DDBJ databases">
        <title>Genome sequence of Parvularcula flava strain NH6-79.</title>
        <authorList>
            <person name="Abdul Karim M.H."/>
            <person name="Lam M.Q."/>
            <person name="Chen S.J."/>
            <person name="Yahya A."/>
            <person name="Shahir S."/>
            <person name="Shamsir M.S."/>
            <person name="Chong C.S."/>
        </authorList>
    </citation>
    <scope>NUCLEOTIDE SEQUENCE [LARGE SCALE GENOMIC DNA]</scope>
    <source>
        <strain evidence="3 5">NH6-79</strain>
    </source>
</reference>
<evidence type="ECO:0000256" key="1">
    <source>
        <dbReference type="SAM" id="SignalP"/>
    </source>
</evidence>
<evidence type="ECO:0000313" key="5">
    <source>
        <dbReference type="Proteomes" id="UP000818603"/>
    </source>
</evidence>
<feature type="chain" id="PRO_5035165099" evidence="1">
    <location>
        <begin position="25"/>
        <end position="222"/>
    </location>
</feature>
<feature type="signal peptide" evidence="1">
    <location>
        <begin position="1"/>
        <end position="24"/>
    </location>
</feature>
<gene>
    <name evidence="3" type="ORF">FF098_014420</name>
    <name evidence="2" type="ORF">GCM10011355_28140</name>
</gene>
<keyword evidence="1" id="KW-0732">Signal</keyword>
<dbReference type="EMBL" id="BMGZ01000003">
    <property type="protein sequence ID" value="GGI00263.1"/>
    <property type="molecule type" value="Genomic_DNA"/>
</dbReference>
<evidence type="ECO:0000313" key="3">
    <source>
        <dbReference type="EMBL" id="NHK29114.1"/>
    </source>
</evidence>